<protein>
    <submittedName>
        <fullName evidence="2">Uncharacterized protein</fullName>
    </submittedName>
</protein>
<organism evidence="2 3">
    <name type="scientific">Remersonia thermophila</name>
    <dbReference type="NCBI Taxonomy" id="72144"/>
    <lineage>
        <taxon>Eukaryota</taxon>
        <taxon>Fungi</taxon>
        <taxon>Dikarya</taxon>
        <taxon>Ascomycota</taxon>
        <taxon>Pezizomycotina</taxon>
        <taxon>Sordariomycetes</taxon>
        <taxon>Sordariomycetidae</taxon>
        <taxon>Sordariales</taxon>
        <taxon>Sordariales incertae sedis</taxon>
        <taxon>Remersonia</taxon>
    </lineage>
</organism>
<evidence type="ECO:0000256" key="1">
    <source>
        <dbReference type="SAM" id="MobiDB-lite"/>
    </source>
</evidence>
<proteinExistence type="predicted"/>
<gene>
    <name evidence="2" type="ORF">VTJ83DRAFT_325</name>
</gene>
<feature type="region of interest" description="Disordered" evidence="1">
    <location>
        <begin position="20"/>
        <end position="42"/>
    </location>
</feature>
<keyword evidence="3" id="KW-1185">Reference proteome</keyword>
<reference evidence="2 3" key="1">
    <citation type="journal article" date="2024" name="Commun. Biol.">
        <title>Comparative genomic analysis of thermophilic fungi reveals convergent evolutionary adaptations and gene losses.</title>
        <authorList>
            <person name="Steindorff A.S."/>
            <person name="Aguilar-Pontes M.V."/>
            <person name="Robinson A.J."/>
            <person name="Andreopoulos B."/>
            <person name="LaButti K."/>
            <person name="Kuo A."/>
            <person name="Mondo S."/>
            <person name="Riley R."/>
            <person name="Otillar R."/>
            <person name="Haridas S."/>
            <person name="Lipzen A."/>
            <person name="Grimwood J."/>
            <person name="Schmutz J."/>
            <person name="Clum A."/>
            <person name="Reid I.D."/>
            <person name="Moisan M.C."/>
            <person name="Butler G."/>
            <person name="Nguyen T.T.M."/>
            <person name="Dewar K."/>
            <person name="Conant G."/>
            <person name="Drula E."/>
            <person name="Henrissat B."/>
            <person name="Hansel C."/>
            <person name="Singer S."/>
            <person name="Hutchinson M.I."/>
            <person name="de Vries R.P."/>
            <person name="Natvig D.O."/>
            <person name="Powell A.J."/>
            <person name="Tsang A."/>
            <person name="Grigoriev I.V."/>
        </authorList>
    </citation>
    <scope>NUCLEOTIDE SEQUENCE [LARGE SCALE GENOMIC DNA]</scope>
    <source>
        <strain evidence="2 3">ATCC 22073</strain>
    </source>
</reference>
<name>A0ABR4DKR6_9PEZI</name>
<feature type="compositionally biased region" description="Basic and acidic residues" evidence="1">
    <location>
        <begin position="22"/>
        <end position="34"/>
    </location>
</feature>
<accession>A0ABR4DKR6</accession>
<sequence>MARCSEPRPFHKVCRRCSHPTPAHDETLNERADISEAFPPLP</sequence>
<evidence type="ECO:0000313" key="3">
    <source>
        <dbReference type="Proteomes" id="UP001600064"/>
    </source>
</evidence>
<dbReference type="EMBL" id="JAZGUE010000001">
    <property type="protein sequence ID" value="KAL2270954.1"/>
    <property type="molecule type" value="Genomic_DNA"/>
</dbReference>
<dbReference type="Proteomes" id="UP001600064">
    <property type="component" value="Unassembled WGS sequence"/>
</dbReference>
<comment type="caution">
    <text evidence="2">The sequence shown here is derived from an EMBL/GenBank/DDBJ whole genome shotgun (WGS) entry which is preliminary data.</text>
</comment>
<dbReference type="RefSeq" id="XP_070869678.1">
    <property type="nucleotide sequence ID" value="XM_071009607.1"/>
</dbReference>
<evidence type="ECO:0000313" key="2">
    <source>
        <dbReference type="EMBL" id="KAL2270954.1"/>
    </source>
</evidence>
<dbReference type="GeneID" id="98124251"/>